<dbReference type="Pfam" id="PF02649">
    <property type="entry name" value="GCHY-1"/>
    <property type="match status" value="1"/>
</dbReference>
<evidence type="ECO:0000313" key="2">
    <source>
        <dbReference type="EMBL" id="HGQ35850.1"/>
    </source>
</evidence>
<reference evidence="3" key="1">
    <citation type="journal article" date="2020" name="mSystems">
        <title>Genome- and Community-Level Interaction Insights into Carbon Utilization and Element Cycling Functions of Hydrothermarchaeota in Hydrothermal Sediment.</title>
        <authorList>
            <person name="Zhou Z."/>
            <person name="Liu Y."/>
            <person name="Xu W."/>
            <person name="Pan J."/>
            <person name="Luo Z.H."/>
            <person name="Li M."/>
        </authorList>
    </citation>
    <scope>NUCLEOTIDE SEQUENCE [LARGE SCALE GENOMIC DNA]</scope>
    <source>
        <strain evidence="3">SpSt-637</strain>
        <strain evidence="2">SpSt-667</strain>
    </source>
</reference>
<dbReference type="EMBL" id="DTBD01000014">
    <property type="protein sequence ID" value="HGQ64025.1"/>
    <property type="molecule type" value="Genomic_DNA"/>
</dbReference>
<dbReference type="GO" id="GO:0003934">
    <property type="term" value="F:GTP cyclohydrolase I activity"/>
    <property type="evidence" value="ECO:0007669"/>
    <property type="project" value="InterPro"/>
</dbReference>
<accession>A0A7C4NK69</accession>
<sequence>MSKEVPDIQSSKPVYSIPIKRVGIEGVYRRVCLGDTGNKICLDTHIDMFVDLPKDQRGIHVSRCLEVLRDTFDVIELKDLANFEEAIERLSKELLNKHDYVMSAEVRIKTVFLYNYYNEELDIHENVPIRFSMIAKVDRREETMLRKLCIKVLGMSVCPCAQQVCSYMLRSKSIYSPSHTQRAELKICVSSRNFIDVKDIIEASLRSFSIPVFSYLKRDKECKVILKGFENPKFAEDIAREALYLIYSKLRNVVEPDATISIRIKSLESIHPFNMVVRSRFKFNEINDFLSDRAGKTWV</sequence>
<gene>
    <name evidence="3" type="ORF">ENU08_02120</name>
    <name evidence="2" type="ORF">ENU41_04125</name>
</gene>
<evidence type="ECO:0000256" key="1">
    <source>
        <dbReference type="ARBA" id="ARBA00022801"/>
    </source>
</evidence>
<protein>
    <submittedName>
        <fullName evidence="3">GTP cyclohydrolase I FolE2</fullName>
    </submittedName>
</protein>
<dbReference type="AlphaFoldDB" id="A0A7C4NK69"/>
<dbReference type="Gene3D" id="3.10.270.10">
    <property type="entry name" value="Urate Oxidase"/>
    <property type="match status" value="1"/>
</dbReference>
<evidence type="ECO:0000313" key="3">
    <source>
        <dbReference type="EMBL" id="HGQ64025.1"/>
    </source>
</evidence>
<name>A0A7C4NK69_9CREN</name>
<keyword evidence="1 3" id="KW-0378">Hydrolase</keyword>
<organism evidence="3">
    <name type="scientific">Ignisphaera aggregans</name>
    <dbReference type="NCBI Taxonomy" id="334771"/>
    <lineage>
        <taxon>Archaea</taxon>
        <taxon>Thermoproteota</taxon>
        <taxon>Thermoprotei</taxon>
        <taxon>Desulfurococcales</taxon>
        <taxon>Desulfurococcaceae</taxon>
        <taxon>Ignisphaera</taxon>
    </lineage>
</organism>
<comment type="caution">
    <text evidence="3">The sequence shown here is derived from an EMBL/GenBank/DDBJ whole genome shotgun (WGS) entry which is preliminary data.</text>
</comment>
<dbReference type="PANTHER" id="PTHR36445">
    <property type="entry name" value="GTP CYCLOHYDROLASE MPTA"/>
    <property type="match status" value="1"/>
</dbReference>
<dbReference type="EMBL" id="DTCK01000023">
    <property type="protein sequence ID" value="HGQ35850.1"/>
    <property type="molecule type" value="Genomic_DNA"/>
</dbReference>
<dbReference type="InterPro" id="IPR003801">
    <property type="entry name" value="GTP_cyclohydrolase_FolE2/MptA"/>
</dbReference>
<dbReference type="PANTHER" id="PTHR36445:SF1">
    <property type="entry name" value="GTP CYCLOHYDROLASE MPTA"/>
    <property type="match status" value="1"/>
</dbReference>
<proteinExistence type="predicted"/>